<dbReference type="PANTHER" id="PTHR33546:SF1">
    <property type="entry name" value="LARGE, MULTIFUNCTIONAL SECRETED PROTEIN"/>
    <property type="match status" value="1"/>
</dbReference>
<accession>A0A5C5XP58</accession>
<sequence precursor="true">MINPIQFLACLTALSVAGMSAVSAQTPSAQAPPTQTPSTGPPVESDYYSITTFETPPGEVIEACGFQRMPDGRLAVCSRRGDIFMISDPLAEEVTAEQFQAYARGLHEPLSLALRDGWLYAVQRPEVTRMRDTDDDGLADVFETYADGWGISGDYHEYAFGSKFDAEGNLFLTLCLTGSFSSKVPFRGWAMKITPDGQTLPLSSGVRSPGGMATDMHGNLLYTDNQGPWNGTCGLKLLRQGKFVGHPGGFQWYDQAPSMGPQPTEPASPSRMYTEAAKIPELIPPVVLFPYNKMGKSASGIACDTTAGKFGPFAGQLFVGDQTQSRVMRVFTEEIDGVWQGACFPFRKGFASGNVGVEMDATGALFVGGTNRGWGSVGPREFAIERLDWNGKVPFEIKEMRLQQDGFELVFTQPVDAATAGNPDSYRMSTYTYEYREQYGSPEVDTTQASITSATVSNDLTRVRLVIDGLQLGHVHELHAEGVLGIDGNGLLHTEAYYTLNKLR</sequence>
<reference evidence="4 5" key="1">
    <citation type="submission" date="2019-02" db="EMBL/GenBank/DDBJ databases">
        <title>Deep-cultivation of Planctomycetes and their phenomic and genomic characterization uncovers novel biology.</title>
        <authorList>
            <person name="Wiegand S."/>
            <person name="Jogler M."/>
            <person name="Boedeker C."/>
            <person name="Pinto D."/>
            <person name="Vollmers J."/>
            <person name="Rivas-Marin E."/>
            <person name="Kohn T."/>
            <person name="Peeters S.H."/>
            <person name="Heuer A."/>
            <person name="Rast P."/>
            <person name="Oberbeckmann S."/>
            <person name="Bunk B."/>
            <person name="Jeske O."/>
            <person name="Meyerdierks A."/>
            <person name="Storesund J.E."/>
            <person name="Kallscheuer N."/>
            <person name="Luecker S."/>
            <person name="Lage O.M."/>
            <person name="Pohl T."/>
            <person name="Merkel B.J."/>
            <person name="Hornburger P."/>
            <person name="Mueller R.-W."/>
            <person name="Bruemmer F."/>
            <person name="Labrenz M."/>
            <person name="Spormann A.M."/>
            <person name="Op Den Camp H."/>
            <person name="Overmann J."/>
            <person name="Amann R."/>
            <person name="Jetten M.S.M."/>
            <person name="Mascher T."/>
            <person name="Medema M.H."/>
            <person name="Devos D.P."/>
            <person name="Kaster A.-K."/>
            <person name="Ovreas L."/>
            <person name="Rohde M."/>
            <person name="Galperin M.Y."/>
            <person name="Jogler C."/>
        </authorList>
    </citation>
    <scope>NUCLEOTIDE SEQUENCE [LARGE SCALE GENOMIC DNA]</scope>
    <source>
        <strain evidence="4 5">CA85</strain>
    </source>
</reference>
<evidence type="ECO:0000313" key="4">
    <source>
        <dbReference type="EMBL" id="TWT64996.1"/>
    </source>
</evidence>
<dbReference type="EMBL" id="SJPK01000008">
    <property type="protein sequence ID" value="TWT64996.1"/>
    <property type="molecule type" value="Genomic_DNA"/>
</dbReference>
<feature type="chain" id="PRO_5023020440" description="DUF7133 domain-containing protein" evidence="2">
    <location>
        <begin position="25"/>
        <end position="504"/>
    </location>
</feature>
<comment type="caution">
    <text evidence="4">The sequence shown here is derived from an EMBL/GenBank/DDBJ whole genome shotgun (WGS) entry which is preliminary data.</text>
</comment>
<protein>
    <recommendedName>
        <fullName evidence="3">DUF7133 domain-containing protein</fullName>
    </recommendedName>
</protein>
<feature type="region of interest" description="Disordered" evidence="1">
    <location>
        <begin position="25"/>
        <end position="45"/>
    </location>
</feature>
<gene>
    <name evidence="4" type="ORF">CA85_33410</name>
</gene>
<evidence type="ECO:0000313" key="5">
    <source>
        <dbReference type="Proteomes" id="UP000318053"/>
    </source>
</evidence>
<keyword evidence="5" id="KW-1185">Reference proteome</keyword>
<evidence type="ECO:0000256" key="2">
    <source>
        <dbReference type="SAM" id="SignalP"/>
    </source>
</evidence>
<evidence type="ECO:0000256" key="1">
    <source>
        <dbReference type="SAM" id="MobiDB-lite"/>
    </source>
</evidence>
<name>A0A5C5XP58_9BACT</name>
<feature type="domain" description="DUF7133" evidence="3">
    <location>
        <begin position="95"/>
        <end position="230"/>
    </location>
</feature>
<keyword evidence="2" id="KW-0732">Signal</keyword>
<dbReference type="Pfam" id="PF23500">
    <property type="entry name" value="DUF7133"/>
    <property type="match status" value="1"/>
</dbReference>
<feature type="compositionally biased region" description="Low complexity" evidence="1">
    <location>
        <begin position="25"/>
        <end position="38"/>
    </location>
</feature>
<dbReference type="PANTHER" id="PTHR33546">
    <property type="entry name" value="LARGE, MULTIFUNCTIONAL SECRETED PROTEIN-RELATED"/>
    <property type="match status" value="1"/>
</dbReference>
<proteinExistence type="predicted"/>
<dbReference type="InterPro" id="IPR011042">
    <property type="entry name" value="6-blade_b-propeller_TolB-like"/>
</dbReference>
<dbReference type="Gene3D" id="2.120.10.30">
    <property type="entry name" value="TolB, C-terminal domain"/>
    <property type="match status" value="1"/>
</dbReference>
<evidence type="ECO:0000259" key="3">
    <source>
        <dbReference type="Pfam" id="PF23500"/>
    </source>
</evidence>
<dbReference type="InterPro" id="IPR055557">
    <property type="entry name" value="DUF7133"/>
</dbReference>
<dbReference type="OrthoDB" id="176168at2"/>
<dbReference type="AlphaFoldDB" id="A0A5C5XP58"/>
<feature type="signal peptide" evidence="2">
    <location>
        <begin position="1"/>
        <end position="24"/>
    </location>
</feature>
<dbReference type="RefSeq" id="WP_146392264.1">
    <property type="nucleotide sequence ID" value="NZ_SJPK01000008.1"/>
</dbReference>
<organism evidence="4 5">
    <name type="scientific">Allorhodopirellula solitaria</name>
    <dbReference type="NCBI Taxonomy" id="2527987"/>
    <lineage>
        <taxon>Bacteria</taxon>
        <taxon>Pseudomonadati</taxon>
        <taxon>Planctomycetota</taxon>
        <taxon>Planctomycetia</taxon>
        <taxon>Pirellulales</taxon>
        <taxon>Pirellulaceae</taxon>
        <taxon>Allorhodopirellula</taxon>
    </lineage>
</organism>
<dbReference type="SUPFAM" id="SSF63829">
    <property type="entry name" value="Calcium-dependent phosphotriesterase"/>
    <property type="match status" value="1"/>
</dbReference>
<dbReference type="Proteomes" id="UP000318053">
    <property type="component" value="Unassembled WGS sequence"/>
</dbReference>